<accession>A0A8T0GDG7</accession>
<keyword evidence="2" id="KW-1185">Reference proteome</keyword>
<reference evidence="1 2" key="1">
    <citation type="submission" date="2020-06" db="EMBL/GenBank/DDBJ databases">
        <title>WGS assembly of Ceratodon purpureus strain R40.</title>
        <authorList>
            <person name="Carey S.B."/>
            <person name="Jenkins J."/>
            <person name="Shu S."/>
            <person name="Lovell J.T."/>
            <person name="Sreedasyam A."/>
            <person name="Maumus F."/>
            <person name="Tiley G.P."/>
            <person name="Fernandez-Pozo N."/>
            <person name="Barry K."/>
            <person name="Chen C."/>
            <person name="Wang M."/>
            <person name="Lipzen A."/>
            <person name="Daum C."/>
            <person name="Saski C.A."/>
            <person name="Payton A.C."/>
            <person name="Mcbreen J.C."/>
            <person name="Conrad R.E."/>
            <person name="Kollar L.M."/>
            <person name="Olsson S."/>
            <person name="Huttunen S."/>
            <person name="Landis J.B."/>
            <person name="Wickett N.J."/>
            <person name="Johnson M.G."/>
            <person name="Rensing S.A."/>
            <person name="Grimwood J."/>
            <person name="Schmutz J."/>
            <person name="Mcdaniel S.F."/>
        </authorList>
    </citation>
    <scope>NUCLEOTIDE SEQUENCE [LARGE SCALE GENOMIC DNA]</scope>
    <source>
        <strain evidence="1 2">R40</strain>
    </source>
</reference>
<dbReference type="Proteomes" id="UP000822688">
    <property type="component" value="Chromosome 11"/>
</dbReference>
<protein>
    <submittedName>
        <fullName evidence="1">Uncharacterized protein</fullName>
    </submittedName>
</protein>
<organism evidence="1 2">
    <name type="scientific">Ceratodon purpureus</name>
    <name type="common">Fire moss</name>
    <name type="synonym">Dicranum purpureum</name>
    <dbReference type="NCBI Taxonomy" id="3225"/>
    <lineage>
        <taxon>Eukaryota</taxon>
        <taxon>Viridiplantae</taxon>
        <taxon>Streptophyta</taxon>
        <taxon>Embryophyta</taxon>
        <taxon>Bryophyta</taxon>
        <taxon>Bryophytina</taxon>
        <taxon>Bryopsida</taxon>
        <taxon>Dicranidae</taxon>
        <taxon>Pseudoditrichales</taxon>
        <taxon>Ditrichaceae</taxon>
        <taxon>Ceratodon</taxon>
    </lineage>
</organism>
<gene>
    <name evidence="1" type="ORF">KC19_11G099800</name>
</gene>
<dbReference type="AlphaFoldDB" id="A0A8T0GDG7"/>
<comment type="caution">
    <text evidence="1">The sequence shown here is derived from an EMBL/GenBank/DDBJ whole genome shotgun (WGS) entry which is preliminary data.</text>
</comment>
<dbReference type="EMBL" id="CM026432">
    <property type="protein sequence ID" value="KAG0557060.1"/>
    <property type="molecule type" value="Genomic_DNA"/>
</dbReference>
<name>A0A8T0GDG7_CERPU</name>
<evidence type="ECO:0000313" key="1">
    <source>
        <dbReference type="EMBL" id="KAG0557060.1"/>
    </source>
</evidence>
<sequence>MANSAAQLHQPSALAMPANAMLNCSNNSKVVQLHRARFKQKQQKDALQKLPTSRFRNFAGARIRDVSHCSGSLAKALLIRQIRKFRN</sequence>
<evidence type="ECO:0000313" key="2">
    <source>
        <dbReference type="Proteomes" id="UP000822688"/>
    </source>
</evidence>
<proteinExistence type="predicted"/>